<dbReference type="RefSeq" id="WP_010020650.1">
    <property type="nucleotide sequence ID" value="NZ_PUFN01000019.1"/>
</dbReference>
<reference evidence="6 7" key="1">
    <citation type="journal article" date="2019" name="Appl. Microbiol. Biotechnol.">
        <title>Uncovering carbohydrate metabolism through a genotype-phenotype association study of 56 lactic acid bacteria genomes.</title>
        <authorList>
            <person name="Buron-Moles G."/>
            <person name="Chailyan A."/>
            <person name="Dolejs I."/>
            <person name="Forster J."/>
            <person name="Miks M.H."/>
        </authorList>
    </citation>
    <scope>NUCLEOTIDE SEQUENCE [LARGE SCALE GENOMIC DNA]</scope>
    <source>
        <strain evidence="6 7">ATCC 29644</strain>
    </source>
</reference>
<feature type="domain" description="NlpC/P60" evidence="5">
    <location>
        <begin position="328"/>
        <end position="448"/>
    </location>
</feature>
<evidence type="ECO:0000259" key="5">
    <source>
        <dbReference type="PROSITE" id="PS51935"/>
    </source>
</evidence>
<dbReference type="EMBL" id="PUFN01000019">
    <property type="protein sequence ID" value="TDG71766.1"/>
    <property type="molecule type" value="Genomic_DNA"/>
</dbReference>
<sequence>MKKEIITTFLISASILGTMAIAKPVKADSIKGVVTTKNMARLYNNEGKLIGNRALANNTPWVTDQRIDLNGVGSVYRVATNEFVKASDVELQHGQASAGTVKVGNNGALVYSYSDGRYTAADNKLSVGSMWKYSRVDNADGKTWYQIATDMWINSNDATKYNGLEVENTGTATIAYASDVGLDLWQGFGNDKVATGRKLANGTSWKFFDKVVDFNGDAWYEIGSNQWISGAFTKIHNDKFTQSAAQVWDPNYAAVKADKKTAIYSDGNFNSATNSSIDAGKIEQVVSTVLTGNTIWYEKSDGGWLPSTAVSEISVKRSPVSLNGKTRSEVIEEIVNVAKQQLGKPYVWNGKGPNNFDCSGLMQYVFRQVTGQNIGGWTVPQESAGTKVSVNQLERGDLVFWGNAGATYHVGLYLGNNQYLNALKPGTNVKIDSISNSFKPSFGVRIFY</sequence>
<keyword evidence="3" id="KW-0378">Hydrolase</keyword>
<keyword evidence="2" id="KW-0645">Protease</keyword>
<protein>
    <recommendedName>
        <fullName evidence="5">NlpC/P60 domain-containing protein</fullName>
    </recommendedName>
</protein>
<dbReference type="SUPFAM" id="SSF54001">
    <property type="entry name" value="Cysteine proteinases"/>
    <property type="match status" value="1"/>
</dbReference>
<gene>
    <name evidence="6" type="ORF">C5L30_002346</name>
</gene>
<dbReference type="STRING" id="1612.ABB44_07025"/>
<keyword evidence="7" id="KW-1185">Reference proteome</keyword>
<dbReference type="InterPro" id="IPR000064">
    <property type="entry name" value="NLP_P60_dom"/>
</dbReference>
<dbReference type="Pfam" id="PF00877">
    <property type="entry name" value="NLPC_P60"/>
    <property type="match status" value="1"/>
</dbReference>
<comment type="similarity">
    <text evidence="1">Belongs to the peptidase C40 family.</text>
</comment>
<dbReference type="Gene3D" id="3.90.1720.10">
    <property type="entry name" value="endopeptidase domain like (from Nostoc punctiforme)"/>
    <property type="match status" value="1"/>
</dbReference>
<dbReference type="InterPro" id="IPR038765">
    <property type="entry name" value="Papain-like_cys_pep_sf"/>
</dbReference>
<dbReference type="GO" id="GO:0006508">
    <property type="term" value="P:proteolysis"/>
    <property type="evidence" value="ECO:0007669"/>
    <property type="project" value="UniProtKB-KW"/>
</dbReference>
<dbReference type="GO" id="GO:0008234">
    <property type="term" value="F:cysteine-type peptidase activity"/>
    <property type="evidence" value="ECO:0007669"/>
    <property type="project" value="UniProtKB-KW"/>
</dbReference>
<dbReference type="InterPro" id="IPR051202">
    <property type="entry name" value="Peptidase_C40"/>
</dbReference>
<proteinExistence type="inferred from homology"/>
<keyword evidence="4" id="KW-0788">Thiol protease</keyword>
<organism evidence="6 7">
    <name type="scientific">Companilactobacillus farciminis</name>
    <dbReference type="NCBI Taxonomy" id="1612"/>
    <lineage>
        <taxon>Bacteria</taxon>
        <taxon>Bacillati</taxon>
        <taxon>Bacillota</taxon>
        <taxon>Bacilli</taxon>
        <taxon>Lactobacillales</taxon>
        <taxon>Lactobacillaceae</taxon>
        <taxon>Companilactobacillus</taxon>
    </lineage>
</organism>
<accession>A0A4R5NDW1</accession>
<dbReference type="AlphaFoldDB" id="A0A4R5NDW1"/>
<name>A0A4R5NDW1_9LACO</name>
<evidence type="ECO:0000256" key="1">
    <source>
        <dbReference type="ARBA" id="ARBA00007074"/>
    </source>
</evidence>
<evidence type="ECO:0000256" key="3">
    <source>
        <dbReference type="ARBA" id="ARBA00022801"/>
    </source>
</evidence>
<dbReference type="PANTHER" id="PTHR47053:SF1">
    <property type="entry name" value="MUREIN DD-ENDOPEPTIDASE MEPH-RELATED"/>
    <property type="match status" value="1"/>
</dbReference>
<comment type="caution">
    <text evidence="6">The sequence shown here is derived from an EMBL/GenBank/DDBJ whole genome shotgun (WGS) entry which is preliminary data.</text>
</comment>
<evidence type="ECO:0000313" key="7">
    <source>
        <dbReference type="Proteomes" id="UP000295257"/>
    </source>
</evidence>
<evidence type="ECO:0000313" key="6">
    <source>
        <dbReference type="EMBL" id="TDG71766.1"/>
    </source>
</evidence>
<dbReference type="InterPro" id="IPR024968">
    <property type="entry name" value="SlpA_C_lactobacillus"/>
</dbReference>
<dbReference type="PROSITE" id="PS51935">
    <property type="entry name" value="NLPC_P60"/>
    <property type="match status" value="1"/>
</dbReference>
<dbReference type="Pfam" id="PF03217">
    <property type="entry name" value="SlpA"/>
    <property type="match status" value="2"/>
</dbReference>
<evidence type="ECO:0000256" key="4">
    <source>
        <dbReference type="ARBA" id="ARBA00022807"/>
    </source>
</evidence>
<evidence type="ECO:0000256" key="2">
    <source>
        <dbReference type="ARBA" id="ARBA00022670"/>
    </source>
</evidence>
<dbReference type="PANTHER" id="PTHR47053">
    <property type="entry name" value="MUREIN DD-ENDOPEPTIDASE MEPH-RELATED"/>
    <property type="match status" value="1"/>
</dbReference>
<dbReference type="OrthoDB" id="1654978at2"/>
<dbReference type="Proteomes" id="UP000295257">
    <property type="component" value="Unassembled WGS sequence"/>
</dbReference>